<dbReference type="PATRIC" id="fig|273677.3.peg.2178"/>
<sequence length="188" mass="19158">MTAALLRSTRLRSALSRIAIVSAGIAALLVLGVSAPASAHDELLGSTPSADEKLASSPASVVLTYSAAIMPEGAKVVVWDADGKDWTSGDPVIDTNTLTVPLDSSMPDAGYLVEWRVVSSDGHPISGKIPFAIGDAAPLQSVTSAPEATDDASSVVPLVVGGIVIVVVVVAVIAVVVVRRRATPPTRD</sequence>
<comment type="subcellular location">
    <subcellularLocation>
        <location evidence="1">Cell envelope</location>
    </subcellularLocation>
</comment>
<proteinExistence type="predicted"/>
<dbReference type="Proteomes" id="UP000024001">
    <property type="component" value="Unassembled WGS sequence"/>
</dbReference>
<dbReference type="InterPro" id="IPR007348">
    <property type="entry name" value="CopC_dom"/>
</dbReference>
<protein>
    <submittedName>
        <fullName evidence="7">Copper resistance protein CopC</fullName>
    </submittedName>
</protein>
<evidence type="ECO:0000313" key="8">
    <source>
        <dbReference type="Proteomes" id="UP000024001"/>
    </source>
</evidence>
<evidence type="ECO:0000256" key="4">
    <source>
        <dbReference type="ARBA" id="ARBA00023008"/>
    </source>
</evidence>
<keyword evidence="8" id="KW-1185">Reference proteome</keyword>
<feature type="transmembrane region" description="Helical" evidence="5">
    <location>
        <begin position="155"/>
        <end position="178"/>
    </location>
</feature>
<dbReference type="PANTHER" id="PTHR34820:SF4">
    <property type="entry name" value="INNER MEMBRANE PROTEIN YEBZ"/>
    <property type="match status" value="1"/>
</dbReference>
<dbReference type="GO" id="GO:0005886">
    <property type="term" value="C:plasma membrane"/>
    <property type="evidence" value="ECO:0007669"/>
    <property type="project" value="TreeGrafter"/>
</dbReference>
<dbReference type="GO" id="GO:0006825">
    <property type="term" value="P:copper ion transport"/>
    <property type="evidence" value="ECO:0007669"/>
    <property type="project" value="InterPro"/>
</dbReference>
<dbReference type="InterPro" id="IPR014755">
    <property type="entry name" value="Cu-Rt/internalin_Ig-like"/>
</dbReference>
<keyword evidence="5" id="KW-0472">Membrane</keyword>
<evidence type="ECO:0000259" key="6">
    <source>
        <dbReference type="Pfam" id="PF04234"/>
    </source>
</evidence>
<accession>A0A031FQ61</accession>
<keyword evidence="2" id="KW-0479">Metal-binding</keyword>
<name>A0A031FQ61_9MICO</name>
<dbReference type="GO" id="GO:0042597">
    <property type="term" value="C:periplasmic space"/>
    <property type="evidence" value="ECO:0007669"/>
    <property type="project" value="InterPro"/>
</dbReference>
<reference evidence="7 8" key="1">
    <citation type="submission" date="2014-03" db="EMBL/GenBank/DDBJ databases">
        <title>Draft Genome Sequences of 13 Willow Endophytes.</title>
        <authorList>
            <person name="Gan H.Y."/>
            <person name="Gan H.M."/>
            <person name="Savka M.A."/>
            <person name="Hudson A.O."/>
        </authorList>
    </citation>
    <scope>NUCLEOTIDE SEQUENCE [LARGE SCALE GENOMIC DNA]</scope>
    <source>
        <strain evidence="7 8">RIT293</strain>
    </source>
</reference>
<dbReference type="Pfam" id="PF04234">
    <property type="entry name" value="CopC"/>
    <property type="match status" value="1"/>
</dbReference>
<dbReference type="AlphaFoldDB" id="A0A031FQ61"/>
<comment type="caution">
    <text evidence="7">The sequence shown here is derived from an EMBL/GenBank/DDBJ whole genome shotgun (WGS) entry which is preliminary data.</text>
</comment>
<dbReference type="PANTHER" id="PTHR34820">
    <property type="entry name" value="INNER MEMBRANE PROTEIN YEBZ"/>
    <property type="match status" value="1"/>
</dbReference>
<gene>
    <name evidence="7" type="ORF">BW34_02198</name>
</gene>
<keyword evidence="5" id="KW-1133">Transmembrane helix</keyword>
<evidence type="ECO:0000256" key="3">
    <source>
        <dbReference type="ARBA" id="ARBA00022729"/>
    </source>
</evidence>
<keyword evidence="5" id="KW-0812">Transmembrane</keyword>
<keyword evidence="3" id="KW-0732">Signal</keyword>
<keyword evidence="4" id="KW-0186">Copper</keyword>
<dbReference type="RefSeq" id="WP_036312332.1">
    <property type="nucleotide sequence ID" value="NZ_JFYO01000006.1"/>
</dbReference>
<feature type="domain" description="CopC" evidence="6">
    <location>
        <begin position="40"/>
        <end position="133"/>
    </location>
</feature>
<dbReference type="OrthoDB" id="5242236at2"/>
<dbReference type="eggNOG" id="COG2372">
    <property type="taxonomic scope" value="Bacteria"/>
</dbReference>
<evidence type="ECO:0000313" key="7">
    <source>
        <dbReference type="EMBL" id="EZP26994.1"/>
    </source>
</evidence>
<dbReference type="GO" id="GO:0005507">
    <property type="term" value="F:copper ion binding"/>
    <property type="evidence" value="ECO:0007669"/>
    <property type="project" value="InterPro"/>
</dbReference>
<evidence type="ECO:0000256" key="1">
    <source>
        <dbReference type="ARBA" id="ARBA00004196"/>
    </source>
</evidence>
<evidence type="ECO:0000256" key="5">
    <source>
        <dbReference type="SAM" id="Phobius"/>
    </source>
</evidence>
<dbReference type="InterPro" id="IPR014756">
    <property type="entry name" value="Ig_E-set"/>
</dbReference>
<dbReference type="GO" id="GO:0046688">
    <property type="term" value="P:response to copper ion"/>
    <property type="evidence" value="ECO:0007669"/>
    <property type="project" value="InterPro"/>
</dbReference>
<dbReference type="GO" id="GO:0030313">
    <property type="term" value="C:cell envelope"/>
    <property type="evidence" value="ECO:0007669"/>
    <property type="project" value="UniProtKB-SubCell"/>
</dbReference>
<dbReference type="SUPFAM" id="SSF81296">
    <property type="entry name" value="E set domains"/>
    <property type="match status" value="1"/>
</dbReference>
<dbReference type="InterPro" id="IPR032694">
    <property type="entry name" value="CopC/D"/>
</dbReference>
<dbReference type="Gene3D" id="2.60.40.1220">
    <property type="match status" value="1"/>
</dbReference>
<organism evidence="7 8">
    <name type="scientific">Microbacterium oleivorans</name>
    <dbReference type="NCBI Taxonomy" id="273677"/>
    <lineage>
        <taxon>Bacteria</taxon>
        <taxon>Bacillati</taxon>
        <taxon>Actinomycetota</taxon>
        <taxon>Actinomycetes</taxon>
        <taxon>Micrococcales</taxon>
        <taxon>Microbacteriaceae</taxon>
        <taxon>Microbacterium</taxon>
    </lineage>
</organism>
<evidence type="ECO:0000256" key="2">
    <source>
        <dbReference type="ARBA" id="ARBA00022723"/>
    </source>
</evidence>
<dbReference type="EMBL" id="JFYO01000006">
    <property type="protein sequence ID" value="EZP26994.1"/>
    <property type="molecule type" value="Genomic_DNA"/>
</dbReference>